<evidence type="ECO:0000259" key="11">
    <source>
        <dbReference type="PROSITE" id="PS51194"/>
    </source>
</evidence>
<dbReference type="GO" id="GO:0006310">
    <property type="term" value="P:DNA recombination"/>
    <property type="evidence" value="ECO:0007669"/>
    <property type="project" value="InterPro"/>
</dbReference>
<dbReference type="GO" id="GO:0009378">
    <property type="term" value="F:four-way junction helicase activity"/>
    <property type="evidence" value="ECO:0007669"/>
    <property type="project" value="TreeGrafter"/>
</dbReference>
<dbReference type="EMBL" id="VFRR01000003">
    <property type="protein sequence ID" value="TPE55042.1"/>
    <property type="molecule type" value="Genomic_DNA"/>
</dbReference>
<dbReference type="GO" id="GO:0016787">
    <property type="term" value="F:hydrolase activity"/>
    <property type="evidence" value="ECO:0007669"/>
    <property type="project" value="UniProtKB-KW"/>
</dbReference>
<evidence type="ECO:0000313" key="13">
    <source>
        <dbReference type="Proteomes" id="UP000315901"/>
    </source>
</evidence>
<feature type="domain" description="Helicase ATP-binding" evidence="10">
    <location>
        <begin position="823"/>
        <end position="997"/>
    </location>
</feature>
<dbReference type="GO" id="GO:0006281">
    <property type="term" value="P:DNA repair"/>
    <property type="evidence" value="ECO:0007669"/>
    <property type="project" value="TreeGrafter"/>
</dbReference>
<evidence type="ECO:0000256" key="9">
    <source>
        <dbReference type="ARBA" id="ARBA00034808"/>
    </source>
</evidence>
<name>A0A501X3G9_9GAMM</name>
<dbReference type="Pfam" id="PF13419">
    <property type="entry name" value="HAD_2"/>
    <property type="match status" value="1"/>
</dbReference>
<dbReference type="GO" id="GO:0043138">
    <property type="term" value="F:3'-5' DNA helicase activity"/>
    <property type="evidence" value="ECO:0007669"/>
    <property type="project" value="UniProtKB-EC"/>
</dbReference>
<dbReference type="InterPro" id="IPR023214">
    <property type="entry name" value="HAD_sf"/>
</dbReference>
<feature type="domain" description="Helicase C-terminal" evidence="11">
    <location>
        <begin position="1023"/>
        <end position="1196"/>
    </location>
</feature>
<dbReference type="InterPro" id="IPR001650">
    <property type="entry name" value="Helicase_C-like"/>
</dbReference>
<dbReference type="InterPro" id="IPR041492">
    <property type="entry name" value="HAD_2"/>
</dbReference>
<comment type="caution">
    <text evidence="12">The sequence shown here is derived from an EMBL/GenBank/DDBJ whole genome shotgun (WGS) entry which is preliminary data.</text>
</comment>
<dbReference type="InterPro" id="IPR027417">
    <property type="entry name" value="P-loop_NTPase"/>
</dbReference>
<evidence type="ECO:0000256" key="4">
    <source>
        <dbReference type="ARBA" id="ARBA00022806"/>
    </source>
</evidence>
<keyword evidence="7" id="KW-0413">Isomerase</keyword>
<evidence type="ECO:0000256" key="8">
    <source>
        <dbReference type="ARBA" id="ARBA00034617"/>
    </source>
</evidence>
<dbReference type="SUPFAM" id="SSF52540">
    <property type="entry name" value="P-loop containing nucleoside triphosphate hydrolases"/>
    <property type="match status" value="1"/>
</dbReference>
<dbReference type="GO" id="GO:0043590">
    <property type="term" value="C:bacterial nucleoid"/>
    <property type="evidence" value="ECO:0007669"/>
    <property type="project" value="TreeGrafter"/>
</dbReference>
<evidence type="ECO:0000256" key="1">
    <source>
        <dbReference type="ARBA" id="ARBA00005446"/>
    </source>
</evidence>
<dbReference type="GO" id="GO:0003677">
    <property type="term" value="F:DNA binding"/>
    <property type="evidence" value="ECO:0007669"/>
    <property type="project" value="UniProtKB-KW"/>
</dbReference>
<proteinExistence type="inferred from homology"/>
<dbReference type="Pfam" id="PF00270">
    <property type="entry name" value="DEAD"/>
    <property type="match status" value="1"/>
</dbReference>
<evidence type="ECO:0000259" key="10">
    <source>
        <dbReference type="PROSITE" id="PS51192"/>
    </source>
</evidence>
<gene>
    <name evidence="12" type="ORF">FJM67_03030</name>
</gene>
<evidence type="ECO:0000256" key="6">
    <source>
        <dbReference type="ARBA" id="ARBA00023125"/>
    </source>
</evidence>
<dbReference type="PROSITE" id="PS51192">
    <property type="entry name" value="HELICASE_ATP_BIND_1"/>
    <property type="match status" value="1"/>
</dbReference>
<dbReference type="InterPro" id="IPR011545">
    <property type="entry name" value="DEAD/DEAH_box_helicase_dom"/>
</dbReference>
<dbReference type="Gene3D" id="3.40.50.1000">
    <property type="entry name" value="HAD superfamily/HAD-like"/>
    <property type="match status" value="1"/>
</dbReference>
<evidence type="ECO:0000256" key="5">
    <source>
        <dbReference type="ARBA" id="ARBA00022840"/>
    </source>
</evidence>
<dbReference type="InterPro" id="IPR036412">
    <property type="entry name" value="HAD-like_sf"/>
</dbReference>
<dbReference type="InterPro" id="IPR004589">
    <property type="entry name" value="DNA_helicase_ATP-dep_RecQ"/>
</dbReference>
<evidence type="ECO:0000256" key="3">
    <source>
        <dbReference type="ARBA" id="ARBA00022801"/>
    </source>
</evidence>
<dbReference type="PANTHER" id="PTHR13710:SF105">
    <property type="entry name" value="ATP-DEPENDENT DNA HELICASE Q1"/>
    <property type="match status" value="1"/>
</dbReference>
<dbReference type="SMART" id="SM00490">
    <property type="entry name" value="HELICc"/>
    <property type="match status" value="1"/>
</dbReference>
<comment type="catalytic activity">
    <reaction evidence="8">
        <text>Couples ATP hydrolysis with the unwinding of duplex DNA by translocating in the 3'-5' direction.</text>
        <dbReference type="EC" id="5.6.2.4"/>
    </reaction>
</comment>
<dbReference type="GO" id="GO:0030894">
    <property type="term" value="C:replisome"/>
    <property type="evidence" value="ECO:0007669"/>
    <property type="project" value="TreeGrafter"/>
</dbReference>
<accession>A0A501X3G9</accession>
<dbReference type="PANTHER" id="PTHR13710">
    <property type="entry name" value="DNA HELICASE RECQ FAMILY MEMBER"/>
    <property type="match status" value="1"/>
</dbReference>
<dbReference type="Pfam" id="PF00271">
    <property type="entry name" value="Helicase_C"/>
    <property type="match status" value="1"/>
</dbReference>
<dbReference type="InterPro" id="IPR014001">
    <property type="entry name" value="Helicase_ATP-bd"/>
</dbReference>
<keyword evidence="6" id="KW-0238">DNA-binding</keyword>
<dbReference type="EC" id="5.6.2.4" evidence="9"/>
<dbReference type="NCBIfam" id="TIGR00614">
    <property type="entry name" value="recQ_fam"/>
    <property type="match status" value="1"/>
</dbReference>
<dbReference type="NCBIfam" id="TIGR01549">
    <property type="entry name" value="HAD-SF-IA-v1"/>
    <property type="match status" value="1"/>
</dbReference>
<dbReference type="SMART" id="SM00487">
    <property type="entry name" value="DEXDc"/>
    <property type="match status" value="1"/>
</dbReference>
<dbReference type="Proteomes" id="UP000315901">
    <property type="component" value="Unassembled WGS sequence"/>
</dbReference>
<dbReference type="RefSeq" id="WP_140587201.1">
    <property type="nucleotide sequence ID" value="NZ_VFRR01000003.1"/>
</dbReference>
<keyword evidence="13" id="KW-1185">Reference proteome</keyword>
<keyword evidence="5" id="KW-0067">ATP-binding</keyword>
<dbReference type="GO" id="GO:0005524">
    <property type="term" value="F:ATP binding"/>
    <property type="evidence" value="ECO:0007669"/>
    <property type="project" value="UniProtKB-KW"/>
</dbReference>
<reference evidence="12 13" key="1">
    <citation type="submission" date="2019-06" db="EMBL/GenBank/DDBJ databases">
        <title>A novel bacterium of genus Marinomonas, isolated from coastal sand.</title>
        <authorList>
            <person name="Huang H."/>
            <person name="Mo K."/>
            <person name="Hu Y."/>
        </authorList>
    </citation>
    <scope>NUCLEOTIDE SEQUENCE [LARGE SCALE GENOMIC DNA]</scope>
    <source>
        <strain evidence="12 13">HB171799</strain>
    </source>
</reference>
<dbReference type="SUPFAM" id="SSF56784">
    <property type="entry name" value="HAD-like"/>
    <property type="match status" value="1"/>
</dbReference>
<dbReference type="OrthoDB" id="9760034at2"/>
<keyword evidence="3 12" id="KW-0378">Hydrolase</keyword>
<keyword evidence="2" id="KW-0547">Nucleotide-binding</keyword>
<keyword evidence="4 12" id="KW-0347">Helicase</keyword>
<dbReference type="PROSITE" id="PS51194">
    <property type="entry name" value="HELICASE_CTER"/>
    <property type="match status" value="1"/>
</dbReference>
<dbReference type="SUPFAM" id="SSF53271">
    <property type="entry name" value="PRTase-like"/>
    <property type="match status" value="1"/>
</dbReference>
<dbReference type="Pfam" id="PF04480">
    <property type="entry name" value="DUF559"/>
    <property type="match status" value="1"/>
</dbReference>
<sequence length="1558" mass="176995">MIKVIVLDLDDTLIDTSSLEPLRSAGRWRDIPRYFNGCVIYQDVVGLVTTARSVGIKVAIFSNAPSNYVQGLLKHFSITVDYVVAYHDVTHHKPSPEGVTRILEYFGVSADESIYLGDSNLDRDAASNAGVEFFSVDWGSASEIDSSHKGVISLSELIGKNSMLSSATTGRSELIQSGNKLHLGFYLDGIKQEVWSFKDNKNPSVRRWVNKTVELAPSFPAIDIVVRALGHAELRAEDGDKALDTLGKSLAVALGASYQPKILEKDHVLDKSTNCTATQRLHQVRGAYKADVDLIEANSNPTFLIIDDVLTSGATTDEITRCLSQAFPNSSIYIFTLVKTLYRLELGTDSQEQQHNNQLFSDLYSPIIDSLANKNEQSGYGNPKSSSRLVSKKFSANYARTNHNFIFHNLLQYSISSEAASGQLFGAMQVLKNMLQRGKPTIASRKLRKAFGIELEQNVLNTPVQALVSDKPVFWNRLIRGHKESGNYPAKRFFDELIPKYFGKYIFVKQLMLPEVQIHDMTQVYVEQFQNRQVDFYIPQVGLIIEIDGQQHQNSQHLDEMRDAFTESLGLKTVRFTVQELASENQSFISKINSIISQIQIVDGLERNGVLMPPNGISLLNYQEAYENGVDVTDSRLRLTSALRFQILLLELLERGQIRLGELKKLFIVNRDGTDFAEAALDDLNDLLSNLFRLIGIEEKRIEVALIESDELPSERSGKNIFIDFSILERYDDSFQVNQDVIYSRTDYFDFYRYFEDSDAASIETSQLIDYDFFELSCRNPITYKLDLSPGSEQRESLRYFLSNLFLPYLEDVDFREGQVGIIGSALSRNGTIGLLPTGSGKSICYQLSAILQPAVSFVVCPIKSLMYDQKADLDSIGFTRSNFITSDLKAGEKAKVQRDFGRGKYFFVFISPERFQTHAFRKEMLAIGLDLSFAYAVIDEAHCLSEWGHDFRTSYLNLANTIERFAPSASYIGLTATASVNVLKDIQTEFDIPDDFVRTPMDFTREELSFHVIDDKGRKGDAVVELVSEMEGKWNFDEEDGNKAGIIFTPTVNGAKGCHSLAGRISTLLKMDVRYFSGSAPKMGGLQGEAFDRYKRQVQDEFKENKYRLLTATKAFGMGVNKGNIAYTIHFGIPGSMEALYQEAGRAGRDKKLFKEVPADCYVLLTKEPNSAILDKIWDSSTNVKDLKEYVKSLSRDSDLNTNLFLMTNGLDTVNDEFKLMANVYEFFKYNQEHNTVTITARQFGTEKFKLEKAIYRLSQLGIVSDWVIEDFFNGTLYVEFQCLSEESLEKKIEHTVRKYDPEFKLADVFSSDNQYYKILCDKLRKGSIDKSQFIFLVLLLWSYDHFVYNRRQSQKNVYEQCSLFAEGRMLDKEFKEKLEGYFRHDKSSQLLLNMAENSVSAKIWPSVFFETDEEDGTEHLVGSEKMMILRGQLSRFLESYKDNAFLNYLSGVLRLASDEFDDADGERRMAASFERLISDNRDEALDLVRKTMQLKPMFSEHARSRFARFVHEKFEDLDVLGEVNEELGDPYSYHTLLAPLANRLEKLTSQYKGINW</sequence>
<dbReference type="InterPro" id="IPR007569">
    <property type="entry name" value="DUF559"/>
</dbReference>
<organism evidence="12 13">
    <name type="scientific">Maribrevibacterium harenarium</name>
    <dbReference type="NCBI Taxonomy" id="2589817"/>
    <lineage>
        <taxon>Bacteria</taxon>
        <taxon>Pseudomonadati</taxon>
        <taxon>Pseudomonadota</taxon>
        <taxon>Gammaproteobacteria</taxon>
        <taxon>Oceanospirillales</taxon>
        <taxon>Oceanospirillaceae</taxon>
        <taxon>Maribrevibacterium</taxon>
    </lineage>
</organism>
<protein>
    <recommendedName>
        <fullName evidence="9">DNA 3'-5' helicase</fullName>
        <ecNumber evidence="9">5.6.2.4</ecNumber>
    </recommendedName>
</protein>
<dbReference type="Gene3D" id="3.40.50.300">
    <property type="entry name" value="P-loop containing nucleotide triphosphate hydrolases"/>
    <property type="match status" value="2"/>
</dbReference>
<evidence type="ECO:0000313" key="12">
    <source>
        <dbReference type="EMBL" id="TPE55042.1"/>
    </source>
</evidence>
<dbReference type="InterPro" id="IPR006439">
    <property type="entry name" value="HAD-SF_hydro_IA"/>
</dbReference>
<dbReference type="GO" id="GO:0005737">
    <property type="term" value="C:cytoplasm"/>
    <property type="evidence" value="ECO:0007669"/>
    <property type="project" value="TreeGrafter"/>
</dbReference>
<dbReference type="CDD" id="cd17920">
    <property type="entry name" value="DEXHc_RecQ"/>
    <property type="match status" value="1"/>
</dbReference>
<evidence type="ECO:0000256" key="2">
    <source>
        <dbReference type="ARBA" id="ARBA00022741"/>
    </source>
</evidence>
<dbReference type="InterPro" id="IPR029057">
    <property type="entry name" value="PRTase-like"/>
</dbReference>
<comment type="similarity">
    <text evidence="1">Belongs to the helicase family. RecQ subfamily.</text>
</comment>
<dbReference type="Gene3D" id="3.40.960.10">
    <property type="entry name" value="VSR Endonuclease"/>
    <property type="match status" value="1"/>
</dbReference>
<evidence type="ECO:0000256" key="7">
    <source>
        <dbReference type="ARBA" id="ARBA00023235"/>
    </source>
</evidence>